<dbReference type="PANTHER" id="PTHR30383">
    <property type="entry name" value="THIOESTERASE 1/PROTEASE 1/LYSOPHOSPHOLIPASE L1"/>
    <property type="match status" value="1"/>
</dbReference>
<name>A0A9X0PHK9_9STAP</name>
<dbReference type="InterPro" id="IPR056060">
    <property type="entry name" value="Tal_TT1_dom"/>
</dbReference>
<dbReference type="EMBL" id="JABTCN010000029">
    <property type="protein sequence ID" value="MBA8777017.1"/>
    <property type="molecule type" value="Genomic_DNA"/>
</dbReference>
<dbReference type="RefSeq" id="WP_182281013.1">
    <property type="nucleotide sequence ID" value="NZ_JABTCN010000029.1"/>
</dbReference>
<dbReference type="InterPro" id="IPR013830">
    <property type="entry name" value="SGNH_hydro"/>
</dbReference>
<dbReference type="Pfam" id="PF13472">
    <property type="entry name" value="Lipase_GDSL_2"/>
    <property type="match status" value="1"/>
</dbReference>
<dbReference type="Gene3D" id="3.40.50.1110">
    <property type="entry name" value="SGNH hydrolase"/>
    <property type="match status" value="1"/>
</dbReference>
<dbReference type="Proteomes" id="UP000524893">
    <property type="component" value="Unassembled WGS sequence"/>
</dbReference>
<dbReference type="InterPro" id="IPR051532">
    <property type="entry name" value="Ester_Hydrolysis_Enzymes"/>
</dbReference>
<gene>
    <name evidence="3" type="ORF">HR081_09025</name>
</gene>
<dbReference type="CDD" id="cd00229">
    <property type="entry name" value="SGNH_hydrolase"/>
    <property type="match status" value="1"/>
</dbReference>
<dbReference type="SUPFAM" id="SSF52266">
    <property type="entry name" value="SGNH hydrolase"/>
    <property type="match status" value="1"/>
</dbReference>
<dbReference type="InterPro" id="IPR036514">
    <property type="entry name" value="SGNH_hydro_sf"/>
</dbReference>
<dbReference type="AlphaFoldDB" id="A0A9X0PHK9"/>
<reference evidence="3 4" key="1">
    <citation type="journal article" date="2020" name="Access Microbiol">
        <title>Isolation and genome sequencing of Staphylococcus schleiferi subspecies coagulans from Antarctic seals.</title>
        <authorList>
            <person name="Foster G."/>
            <person name="Robb A."/>
            <person name="Paterson G.K."/>
        </authorList>
    </citation>
    <scope>NUCLEOTIDE SEQUENCE [LARGE SCALE GENOMIC DNA]</scope>
    <source>
        <strain evidence="3 4">M615/02/4</strain>
    </source>
</reference>
<accession>A0A9X0PHK9</accession>
<feature type="domain" description="Tal N-terminal tail tube TT1" evidence="2">
    <location>
        <begin position="1"/>
        <end position="89"/>
    </location>
</feature>
<evidence type="ECO:0000313" key="4">
    <source>
        <dbReference type="Proteomes" id="UP000524893"/>
    </source>
</evidence>
<dbReference type="Pfam" id="PF24650">
    <property type="entry name" value="TT1_Tal"/>
    <property type="match status" value="1"/>
</dbReference>
<evidence type="ECO:0000259" key="2">
    <source>
        <dbReference type="Pfam" id="PF24650"/>
    </source>
</evidence>
<comment type="caution">
    <text evidence="3">The sequence shown here is derived from an EMBL/GenBank/DDBJ whole genome shotgun (WGS) entry which is preliminary data.</text>
</comment>
<feature type="domain" description="SGNH hydrolase-type esterase" evidence="1">
    <location>
        <begin position="421"/>
        <end position="603"/>
    </location>
</feature>
<sequence length="624" mass="70248">MPVLLKSLQGVGYPLNVKTKVTHKLNEESSLEIDIIENRATFDAIGAITKMWTITKVDGPQDLKEYRITLIDKTSVGSKEKVSIRAIPVELDDLNNKRVYQSYTESMTGKEFFDLTFKNTGYKYQLHAKVKSSRFENLGAGDTNLELLKKGLERYKLEYEYDPKTKTFHLFDSVQRLADYYIKAGVNANNVKIQEDATKCYTVIKGFGGFEDDQNYTEASLQFTFKHPLANVIGERHAPPIINSKITHEVTLKKAMELAIDESIKVSVTLDFVSLKTKFPEAEPKVGDVVKTVDDLIGFNDFVRIVEVTTERDAYNNIVKQDVVLGAFTIQQRHSKAVNEAANYVKTLKVNKTDPTKLLKELQAQTRANTKISQDLLGRTDKLNQSVKKANAKTITTRNGTILYDFTSLSDIKNIKTIATIGDSVAKGTLAKTNFTEMLAKKIKAQFTNLAVSGATMSDTKDNSIFLQSTKAKGELIILQGTDDDWVANVEIGTDKTDTKTFYGAFCSSVERIKQNNPESKILVITATKQCYIKDSKITRKDTDKNKLDLTLENYVDAQIDACNELNIPVFDAYHSDYFKPYSPAYRASSMPDGLHPNEKGHEVIMYELIKDYYLFYNAEGGRK</sequence>
<proteinExistence type="predicted"/>
<dbReference type="PANTHER" id="PTHR30383:SF5">
    <property type="entry name" value="SGNH HYDROLASE-TYPE ESTERASE DOMAIN-CONTAINING PROTEIN"/>
    <property type="match status" value="1"/>
</dbReference>
<organism evidence="3 4">
    <name type="scientific">Staphylococcus coagulans</name>
    <dbReference type="NCBI Taxonomy" id="74706"/>
    <lineage>
        <taxon>Bacteria</taxon>
        <taxon>Bacillati</taxon>
        <taxon>Bacillota</taxon>
        <taxon>Bacilli</taxon>
        <taxon>Bacillales</taxon>
        <taxon>Staphylococcaceae</taxon>
        <taxon>Staphylococcus</taxon>
    </lineage>
</organism>
<dbReference type="GO" id="GO:0004622">
    <property type="term" value="F:phosphatidylcholine lysophospholipase activity"/>
    <property type="evidence" value="ECO:0007669"/>
    <property type="project" value="TreeGrafter"/>
</dbReference>
<evidence type="ECO:0000313" key="3">
    <source>
        <dbReference type="EMBL" id="MBA8777017.1"/>
    </source>
</evidence>
<protein>
    <submittedName>
        <fullName evidence="3">Phage tail protein</fullName>
    </submittedName>
</protein>
<evidence type="ECO:0000259" key="1">
    <source>
        <dbReference type="Pfam" id="PF13472"/>
    </source>
</evidence>
<dbReference type="Gene3D" id="3.55.50.40">
    <property type="match status" value="1"/>
</dbReference>